<dbReference type="PANTHER" id="PTHR42916:SF1">
    <property type="entry name" value="PROTEIN PHYLLO, CHLOROPLASTIC"/>
    <property type="match status" value="1"/>
</dbReference>
<accession>Q0YUD0</accession>
<protein>
    <recommendedName>
        <fullName evidence="3">Putative 2-succinyl-6-hydroxy-2,4-cyclohexadiene-1-carboxylate synthase</fullName>
        <shortName evidence="3">SHCHC synthase</shortName>
        <ecNumber evidence="3">4.2.99.20</ecNumber>
    </recommendedName>
</protein>
<dbReference type="GO" id="GO:0009234">
    <property type="term" value="P:menaquinone biosynthetic process"/>
    <property type="evidence" value="ECO:0007669"/>
    <property type="project" value="UniProtKB-UniRule"/>
</dbReference>
<dbReference type="InterPro" id="IPR000073">
    <property type="entry name" value="AB_hydrolase_1"/>
</dbReference>
<comment type="caution">
    <text evidence="5">The sequence shown here is derived from an EMBL/GenBank/DDBJ whole genome shotgun (WGS) entry which is preliminary data.</text>
</comment>
<evidence type="ECO:0000313" key="6">
    <source>
        <dbReference type="Proteomes" id="UP000004162"/>
    </source>
</evidence>
<dbReference type="Pfam" id="PF00561">
    <property type="entry name" value="Abhydrolase_1"/>
    <property type="match status" value="1"/>
</dbReference>
<dbReference type="Proteomes" id="UP000004162">
    <property type="component" value="Unassembled WGS sequence"/>
</dbReference>
<gene>
    <name evidence="3" type="primary">menH</name>
    <name evidence="5" type="ORF">CferDRAFT_2105</name>
</gene>
<comment type="pathway">
    <text evidence="3">Quinol/quinone metabolism; menaquinone biosynthesis.</text>
</comment>
<dbReference type="GO" id="GO:0070205">
    <property type="term" value="F:2-succinyl-6-hydroxy-2,4-cyclohexadiene-1-carboxylate synthase activity"/>
    <property type="evidence" value="ECO:0007669"/>
    <property type="project" value="UniProtKB-UniRule"/>
</dbReference>
<dbReference type="EC" id="4.2.99.20" evidence="3"/>
<keyword evidence="6" id="KW-1185">Reference proteome</keyword>
<evidence type="ECO:0000256" key="2">
    <source>
        <dbReference type="ARBA" id="ARBA00023239"/>
    </source>
</evidence>
<evidence type="ECO:0000313" key="5">
    <source>
        <dbReference type="EMBL" id="EAT60098.1"/>
    </source>
</evidence>
<name>Q0YUD0_9CHLB</name>
<comment type="pathway">
    <text evidence="3">Quinol/quinone metabolism; 1,4-dihydroxy-2-naphthoate biosynthesis; 1,4-dihydroxy-2-naphthoate from chorismate: step 3/7.</text>
</comment>
<comment type="catalytic activity">
    <reaction evidence="3">
        <text>5-enolpyruvoyl-6-hydroxy-2-succinyl-cyclohex-3-ene-1-carboxylate = (1R,6R)-6-hydroxy-2-succinyl-cyclohexa-2,4-diene-1-carboxylate + pyruvate</text>
        <dbReference type="Rhea" id="RHEA:25597"/>
        <dbReference type="ChEBI" id="CHEBI:15361"/>
        <dbReference type="ChEBI" id="CHEBI:58689"/>
        <dbReference type="ChEBI" id="CHEBI:58818"/>
        <dbReference type="EC" id="4.2.99.20"/>
    </reaction>
</comment>
<dbReference type="InterPro" id="IPR029058">
    <property type="entry name" value="AB_hydrolase_fold"/>
</dbReference>
<keyword evidence="5" id="KW-0378">Hydrolase</keyword>
<comment type="subunit">
    <text evidence="3">Monomer.</text>
</comment>
<dbReference type="UniPathway" id="UPA01057">
    <property type="reaction ID" value="UER00900"/>
</dbReference>
<dbReference type="PANTHER" id="PTHR42916">
    <property type="entry name" value="2-SUCCINYL-5-ENOLPYRUVYL-6-HYDROXY-3-CYCLOHEXENE-1-CARBOXYLATE SYNTHASE"/>
    <property type="match status" value="1"/>
</dbReference>
<dbReference type="NCBIfam" id="TIGR03695">
    <property type="entry name" value="menH_SHCHC"/>
    <property type="match status" value="1"/>
</dbReference>
<dbReference type="UniPathway" id="UPA00079"/>
<evidence type="ECO:0000256" key="3">
    <source>
        <dbReference type="HAMAP-Rule" id="MF_01660"/>
    </source>
</evidence>
<proteinExistence type="inferred from homology"/>
<reference evidence="5 6" key="2">
    <citation type="submission" date="2006-07" db="EMBL/GenBank/DDBJ databases">
        <title>Sequencing of the draft genome and assembly of Chlorobium ferroxidans DSM 13031.</title>
        <authorList>
            <consortium name="US DOE Joint Genome Institute (JGI-PGF)"/>
            <person name="Copeland A."/>
            <person name="Lucas S."/>
            <person name="Lapidus A."/>
            <person name="Barry K."/>
            <person name="Glavina del Rio T."/>
            <person name="Dalin E."/>
            <person name="Tice H."/>
            <person name="Bruce D."/>
            <person name="Pitluck S."/>
            <person name="Richardson P."/>
        </authorList>
    </citation>
    <scope>NUCLEOTIDE SEQUENCE [LARGE SCALE GENOMIC DNA]</scope>
    <source>
        <strain evidence="5 6">DSM 13031</strain>
    </source>
</reference>
<comment type="similarity">
    <text evidence="3">Belongs to the AB hydrolase superfamily. MenH family.</text>
</comment>
<dbReference type="InterPro" id="IPR022485">
    <property type="entry name" value="SHCHC_synthase_MenH"/>
</dbReference>
<keyword evidence="2 3" id="KW-0456">Lyase</keyword>
<dbReference type="Gene3D" id="3.40.50.1820">
    <property type="entry name" value="alpha/beta hydrolase"/>
    <property type="match status" value="1"/>
</dbReference>
<feature type="domain" description="AB hydrolase-1" evidence="4">
    <location>
        <begin position="62"/>
        <end position="293"/>
    </location>
</feature>
<reference evidence="5 6" key="1">
    <citation type="submission" date="2006-07" db="EMBL/GenBank/DDBJ databases">
        <title>Annotation of the draft genome assembly of Chlorobium ferroxidans DSM 13031.</title>
        <authorList>
            <consortium name="US DOE Joint Genome Institute (JGI-ORNL)"/>
            <person name="Larimer F."/>
            <person name="Land M."/>
            <person name="Hauser L."/>
        </authorList>
    </citation>
    <scope>NUCLEOTIDE SEQUENCE [LARGE SCALE GENOMIC DNA]</scope>
    <source>
        <strain evidence="5 6">DSM 13031</strain>
    </source>
</reference>
<evidence type="ECO:0000256" key="1">
    <source>
        <dbReference type="ARBA" id="ARBA00022428"/>
    </source>
</evidence>
<dbReference type="GO" id="GO:0016787">
    <property type="term" value="F:hydrolase activity"/>
    <property type="evidence" value="ECO:0007669"/>
    <property type="project" value="UniProtKB-KW"/>
</dbReference>
<sequence>MSLLWSLKTTSRKNGKFINKFNKKSLVKEHYPYQNRSTRESKVQLVMNVPSLVIGDPDLPGIVFLHGFLGSGSDWLAVARELEREYCPVLVDLPGHGETPIPKEGNPELFFMETVDALAAELRRSVAAPSFLVGYSMGGRVALALMLRHPDLFAKAVIVSASPGLRTEEERAARRKSDEGVARKIEKNFEGFIQAWYEQPLFATLKNHPLFHEIERERKINNPGNLASALRLLGTGEQTSLWDALAQNRVPTQFFAGEKDLKFVEIGRQMVNLCPDSTLEIFSGCGHTLHIENRELFLDRLKTFFNKQQPS</sequence>
<dbReference type="ESTHER" id="9chlb-q0yud0">
    <property type="family name" value="MenH_SHCHC"/>
</dbReference>
<dbReference type="PRINTS" id="PR00111">
    <property type="entry name" value="ABHYDROLASE"/>
</dbReference>
<dbReference type="SUPFAM" id="SSF53474">
    <property type="entry name" value="alpha/beta-Hydrolases"/>
    <property type="match status" value="1"/>
</dbReference>
<dbReference type="HAMAP" id="MF_01660">
    <property type="entry name" value="MenH"/>
    <property type="match status" value="1"/>
</dbReference>
<dbReference type="EMBL" id="AASE01000001">
    <property type="protein sequence ID" value="EAT60098.1"/>
    <property type="molecule type" value="Genomic_DNA"/>
</dbReference>
<dbReference type="AlphaFoldDB" id="Q0YUD0"/>
<comment type="function">
    <text evidence="3">Catalyzes a proton abstraction reaction that results in 2,5-elimination of pyruvate from 2-succinyl-5-enolpyruvyl-6-hydroxy-3-cyclohexene-1-carboxylate (SEPHCHC) and the formation of 2-succinyl-6-hydroxy-2,4-cyclohexadiene-1-carboxylate (SHCHC).</text>
</comment>
<organism evidence="5 6">
    <name type="scientific">Chlorobium ferrooxidans DSM 13031</name>
    <dbReference type="NCBI Taxonomy" id="377431"/>
    <lineage>
        <taxon>Bacteria</taxon>
        <taxon>Pseudomonadati</taxon>
        <taxon>Chlorobiota</taxon>
        <taxon>Chlorobiia</taxon>
        <taxon>Chlorobiales</taxon>
        <taxon>Chlorobiaceae</taxon>
        <taxon>Chlorobium/Pelodictyon group</taxon>
        <taxon>Chlorobium</taxon>
    </lineage>
</organism>
<keyword evidence="1 3" id="KW-0474">Menaquinone biosynthesis</keyword>
<evidence type="ECO:0000259" key="4">
    <source>
        <dbReference type="Pfam" id="PF00561"/>
    </source>
</evidence>